<keyword evidence="7" id="KW-0472">Membrane</keyword>
<comment type="catalytic activity">
    <reaction evidence="1">
        <text>ATP + protein L-histidine = ADP + protein N-phospho-L-histidine.</text>
        <dbReference type="EC" id="2.7.13.3"/>
    </reaction>
</comment>
<feature type="domain" description="Histidine kinase/HSP90-like ATPase" evidence="8">
    <location>
        <begin position="517"/>
        <end position="627"/>
    </location>
</feature>
<accession>A0ABW2PH57</accession>
<evidence type="ECO:0000256" key="4">
    <source>
        <dbReference type="ARBA" id="ARBA00022679"/>
    </source>
</evidence>
<organism evidence="9 10">
    <name type="scientific">Sphaerisporangium rhizosphaerae</name>
    <dbReference type="NCBI Taxonomy" id="2269375"/>
    <lineage>
        <taxon>Bacteria</taxon>
        <taxon>Bacillati</taxon>
        <taxon>Actinomycetota</taxon>
        <taxon>Actinomycetes</taxon>
        <taxon>Streptosporangiales</taxon>
        <taxon>Streptosporangiaceae</taxon>
        <taxon>Sphaerisporangium</taxon>
    </lineage>
</organism>
<keyword evidence="10" id="KW-1185">Reference proteome</keyword>
<feature type="transmembrane region" description="Helical" evidence="7">
    <location>
        <begin position="308"/>
        <end position="329"/>
    </location>
</feature>
<keyword evidence="5" id="KW-0418">Kinase</keyword>
<dbReference type="InterPro" id="IPR036890">
    <property type="entry name" value="HATPase_C_sf"/>
</dbReference>
<feature type="region of interest" description="Disordered" evidence="6">
    <location>
        <begin position="660"/>
        <end position="776"/>
    </location>
</feature>
<gene>
    <name evidence="9" type="ORF">ACFQSB_36295</name>
</gene>
<dbReference type="EC" id="2.7.13.3" evidence="2"/>
<evidence type="ECO:0000313" key="10">
    <source>
        <dbReference type="Proteomes" id="UP001596496"/>
    </source>
</evidence>
<evidence type="ECO:0000256" key="3">
    <source>
        <dbReference type="ARBA" id="ARBA00022553"/>
    </source>
</evidence>
<dbReference type="InterPro" id="IPR050428">
    <property type="entry name" value="TCS_sensor_his_kinase"/>
</dbReference>
<dbReference type="InterPro" id="IPR013587">
    <property type="entry name" value="Nitrate/nitrite_sensing"/>
</dbReference>
<dbReference type="Gene3D" id="3.30.565.10">
    <property type="entry name" value="Histidine kinase-like ATPase, C-terminal domain"/>
    <property type="match status" value="1"/>
</dbReference>
<evidence type="ECO:0000256" key="2">
    <source>
        <dbReference type="ARBA" id="ARBA00012438"/>
    </source>
</evidence>
<keyword evidence="7" id="KW-1133">Transmembrane helix</keyword>
<reference evidence="10" key="1">
    <citation type="journal article" date="2019" name="Int. J. Syst. Evol. Microbiol.">
        <title>The Global Catalogue of Microorganisms (GCM) 10K type strain sequencing project: providing services to taxonomists for standard genome sequencing and annotation.</title>
        <authorList>
            <consortium name="The Broad Institute Genomics Platform"/>
            <consortium name="The Broad Institute Genome Sequencing Center for Infectious Disease"/>
            <person name="Wu L."/>
            <person name="Ma J."/>
        </authorList>
    </citation>
    <scope>NUCLEOTIDE SEQUENCE [LARGE SCALE GENOMIC DNA]</scope>
    <source>
        <strain evidence="10">CECT 7649</strain>
    </source>
</reference>
<proteinExistence type="predicted"/>
<dbReference type="Proteomes" id="UP001596496">
    <property type="component" value="Unassembled WGS sequence"/>
</dbReference>
<dbReference type="SMART" id="SM00387">
    <property type="entry name" value="HATPase_c"/>
    <property type="match status" value="1"/>
</dbReference>
<dbReference type="InterPro" id="IPR003594">
    <property type="entry name" value="HATPase_dom"/>
</dbReference>
<comment type="caution">
    <text evidence="9">The sequence shown here is derived from an EMBL/GenBank/DDBJ whole genome shotgun (WGS) entry which is preliminary data.</text>
</comment>
<evidence type="ECO:0000256" key="1">
    <source>
        <dbReference type="ARBA" id="ARBA00000085"/>
    </source>
</evidence>
<evidence type="ECO:0000256" key="5">
    <source>
        <dbReference type="ARBA" id="ARBA00022777"/>
    </source>
</evidence>
<keyword evidence="7" id="KW-0812">Transmembrane</keyword>
<dbReference type="EMBL" id="JBHTCG010000043">
    <property type="protein sequence ID" value="MFC7387715.1"/>
    <property type="molecule type" value="Genomic_DNA"/>
</dbReference>
<dbReference type="Pfam" id="PF02518">
    <property type="entry name" value="HATPase_c"/>
    <property type="match status" value="1"/>
</dbReference>
<dbReference type="PANTHER" id="PTHR45436">
    <property type="entry name" value="SENSOR HISTIDINE KINASE YKOH"/>
    <property type="match status" value="1"/>
</dbReference>
<feature type="compositionally biased region" description="Polar residues" evidence="6">
    <location>
        <begin position="665"/>
        <end position="674"/>
    </location>
</feature>
<evidence type="ECO:0000259" key="8">
    <source>
        <dbReference type="SMART" id="SM00387"/>
    </source>
</evidence>
<feature type="compositionally biased region" description="Low complexity" evidence="6">
    <location>
        <begin position="725"/>
        <end position="740"/>
    </location>
</feature>
<evidence type="ECO:0000256" key="7">
    <source>
        <dbReference type="SAM" id="Phobius"/>
    </source>
</evidence>
<dbReference type="RefSeq" id="WP_380831538.1">
    <property type="nucleotide sequence ID" value="NZ_JBHTCG010000043.1"/>
</dbReference>
<evidence type="ECO:0000256" key="6">
    <source>
        <dbReference type="SAM" id="MobiDB-lite"/>
    </source>
</evidence>
<keyword evidence="3" id="KW-0597">Phosphoprotein</keyword>
<protein>
    <recommendedName>
        <fullName evidence="2">histidine kinase</fullName>
        <ecNumber evidence="2">2.7.13.3</ecNumber>
    </recommendedName>
</protein>
<dbReference type="PANTHER" id="PTHR45436:SF5">
    <property type="entry name" value="SENSOR HISTIDINE KINASE TRCS"/>
    <property type="match status" value="1"/>
</dbReference>
<dbReference type="Pfam" id="PF08376">
    <property type="entry name" value="NIT"/>
    <property type="match status" value="1"/>
</dbReference>
<feature type="compositionally biased region" description="Basic residues" evidence="6">
    <location>
        <begin position="704"/>
        <end position="716"/>
    </location>
</feature>
<dbReference type="SUPFAM" id="SSF55874">
    <property type="entry name" value="ATPase domain of HSP90 chaperone/DNA topoisomerase II/histidine kinase"/>
    <property type="match status" value="1"/>
</dbReference>
<name>A0ABW2PH57_9ACTN</name>
<feature type="compositionally biased region" description="Basic and acidic residues" evidence="6">
    <location>
        <begin position="764"/>
        <end position="776"/>
    </location>
</feature>
<sequence length="776" mass="84415">MGGRKRSIKVKILTLVLVPLLSLLGIWAYSAMITVQSGLDLLRVRTIYETLVVPTGNVASQIQEERYQSVIYLSSGAATDRSDLEAQRVRTDQARAALEKAVLDSAAEQESSPQMYQRVTELIETTHRLPDIRARVDSRSFSRLLTLDAYRLISDAVGRVYDSLKFAGDLEIGPPTRAVTLIDRSRDLMSEQAALLAGVVRAGSMTSDERTVFTTMVTKRRMVYDMGFQLLDPDLRQPYLVLQNSPTYTRFASVEDQVTQDVQPGRRLPGGSGSWGPNILSLTQAFDRQNAIVSQRIADRAVPLAGVILWRIVLTLLLGIIAVGVSLYVSVRFGRRITGELIELQRAALELAGQRLPRVVQRLRQGEDVDVAAETPPIAAGPTEEIANVGEAFTSVQTTAIEAAVGQAEIRKGVGKVFLNLARRNQSLLHRQLTMLDAIERKVTEPELLDELFGIDHLTTRMRRHAEGLIILSGAVPGRGWRNPIPLYDVVRAAVEEVEDYLRVHVTMPESMSLAGTAATDVIHLLAELVENATMFSPPQTHVEVRGEMVARGFAIEIEDRGLGLSPEELEQINQRLADPPEFDLADSDRLGLFVVGRLAARREIRVSLRPSPYGGTTAIVLVPENLVIPSEPSPEPYSVRDLTGQEGWFGAGRSLTAALGAGNGQPSAANRSTAEAGGAHQANGASRTNRTNGANGAGDDGKGRRRATGLPHRVRQASLAPQLREAAPAPGRAAEQAGGPREDRADAEPLQPSPDMFSSFRAGWERAHEGEGNAS</sequence>
<evidence type="ECO:0000313" key="9">
    <source>
        <dbReference type="EMBL" id="MFC7387715.1"/>
    </source>
</evidence>
<keyword evidence="4" id="KW-0808">Transferase</keyword>